<accession>A0ABU2IK29</accession>
<protein>
    <submittedName>
        <fullName evidence="3">T7SS effector LXG polymorphic toxin</fullName>
    </submittedName>
</protein>
<dbReference type="RefSeq" id="WP_311178131.1">
    <property type="nucleotide sequence ID" value="NZ_JASAYY010000001.1"/>
</dbReference>
<evidence type="ECO:0000259" key="2">
    <source>
        <dbReference type="PROSITE" id="PS51756"/>
    </source>
</evidence>
<dbReference type="PROSITE" id="PS51756">
    <property type="entry name" value="LXG"/>
    <property type="match status" value="1"/>
</dbReference>
<keyword evidence="4" id="KW-1185">Reference proteome</keyword>
<reference evidence="3 4" key="1">
    <citation type="submission" date="2023-05" db="EMBL/GenBank/DDBJ databases">
        <title>A Combination of Whole Genome Sequencing and Metagenomics Reveals Diversity of Listeria spp. in Soil Collected from the Nantahala National Forest.</title>
        <authorList>
            <person name="Wang J."/>
            <person name="Schamp C.N."/>
            <person name="Hudson L.K."/>
            <person name="Chaggar H.K."/>
            <person name="Bryan D.W."/>
            <person name="Radosevich M."/>
            <person name="Denes T.G."/>
        </authorList>
    </citation>
    <scope>NUCLEOTIDE SEQUENCE [LARGE SCALE GENOMIC DNA]</scope>
    <source>
        <strain evidence="3 4">UTK S2-0002</strain>
    </source>
</reference>
<evidence type="ECO:0000313" key="4">
    <source>
        <dbReference type="Proteomes" id="UP001252688"/>
    </source>
</evidence>
<dbReference type="EMBL" id="JASBAM010000001">
    <property type="protein sequence ID" value="MDT0113040.1"/>
    <property type="molecule type" value="Genomic_DNA"/>
</dbReference>
<feature type="domain" description="LXG" evidence="2">
    <location>
        <begin position="1"/>
        <end position="230"/>
    </location>
</feature>
<evidence type="ECO:0000256" key="1">
    <source>
        <dbReference type="ARBA" id="ARBA00034117"/>
    </source>
</evidence>
<comment type="caution">
    <text evidence="3">The sequence shown here is derived from an EMBL/GenBank/DDBJ whole genome shotgun (WGS) entry which is preliminary data.</text>
</comment>
<comment type="similarity">
    <text evidence="1">In the N-terminal section; belongs to the LXG family.</text>
</comment>
<gene>
    <name evidence="3" type="ORF">QJV37_02705</name>
</gene>
<dbReference type="Proteomes" id="UP001252688">
    <property type="component" value="Unassembled WGS sequence"/>
</dbReference>
<sequence>MKIDARELNELVNENTAALTNEYEALSDAITATTAFTTETQEFFKGKTADASRAYLQEAYQPIQQKILQINEQLTKILKSYQDDAEAQFGANGLVDIPAIQMEYKLHLNQLTDREMQEYRELNNLIQEANEFIAFPTSNLGLLEELHHDGIAEIAKINMKLEGFETRWSKEFSKIENLQAELDAMLTQVDNNKITPTSYQAGMILFEKGKVEFLSAMKIQFGFNEAEAEIMYTLYLNLRKQSANEAEAFERFFAYVGAFYYGDNEKYGFEAWGIIAGTLNESNLKAKLLELGITEEEYKILSTAIINQHNVCAWDSVEDYTAAIFEVDYNALSQAERDRYTTLFEQFNGTIDFAHMSVTLAAQLHSDGLKWFGSVYGGIENGVYSAEDNAGYAGDIFGVFDAAPSMSNDDYRADLDAVNLSAIIHSGVPDGIKAITDYYSKIESGELNRANEFLRNIGAGSVEKGYTIIEQQITDHMVNYSQKGIVFDYFNGGTKKVEEHLVVSFQFLQNLKEKNNEWVNYE</sequence>
<dbReference type="InterPro" id="IPR006829">
    <property type="entry name" value="LXG_dom"/>
</dbReference>
<dbReference type="Pfam" id="PF04740">
    <property type="entry name" value="LXG"/>
    <property type="match status" value="1"/>
</dbReference>
<evidence type="ECO:0000313" key="3">
    <source>
        <dbReference type="EMBL" id="MDT0113040.1"/>
    </source>
</evidence>
<name>A0ABU2IK29_9LIST</name>
<proteinExistence type="inferred from homology"/>
<organism evidence="3 4">
    <name type="scientific">Listeria cossartiae subsp. cayugensis</name>
    <dbReference type="NCBI Taxonomy" id="2713505"/>
    <lineage>
        <taxon>Bacteria</taxon>
        <taxon>Bacillati</taxon>
        <taxon>Bacillota</taxon>
        <taxon>Bacilli</taxon>
        <taxon>Bacillales</taxon>
        <taxon>Listeriaceae</taxon>
        <taxon>Listeria</taxon>
        <taxon>Listeria cossartiae</taxon>
    </lineage>
</organism>